<dbReference type="Pfam" id="PF01409">
    <property type="entry name" value="tRNA-synt_2d"/>
    <property type="match status" value="1"/>
</dbReference>
<dbReference type="EC" id="6.1.1.20" evidence="1"/>
<organism evidence="9 10">
    <name type="scientific">Candidatus Dojkabacteria bacterium</name>
    <dbReference type="NCBI Taxonomy" id="2099670"/>
    <lineage>
        <taxon>Bacteria</taxon>
        <taxon>Candidatus Dojkabacteria</taxon>
    </lineage>
</organism>
<gene>
    <name evidence="9" type="primary">pheS</name>
    <name evidence="9" type="ORF">KC640_00475</name>
</gene>
<dbReference type="GO" id="GO:0000049">
    <property type="term" value="F:tRNA binding"/>
    <property type="evidence" value="ECO:0007669"/>
    <property type="project" value="InterPro"/>
</dbReference>
<sequence length="271" mass="30527">MDYTTKLQKLQQEAAAAIQSATDSGQLEQVNTKYLGRKSELTDILRSLKDVDEKERGQVGSKANKVRTELAEKLDAKLTKLKQTELSAKLIGDKLDLGLPAIPSPAAKVHPITTEREIIEDIFQRMGFTVHEPYLVDDEYHNFTSLNIPEGHPARDMWDTVHVDDNLVMITHTSSMQNRLISRVKETGEAVRAIVPGKCFRNEATDATHEHSFFQIEGVYVDKGIKLSDMIGTLSEFLNQYFGREVPLKIQPTFFPFVEPGLEIMMPRPGT</sequence>
<evidence type="ECO:0000256" key="7">
    <source>
        <dbReference type="ARBA" id="ARBA00049255"/>
    </source>
</evidence>
<name>A0A955I6W5_9BACT</name>
<evidence type="ECO:0000256" key="6">
    <source>
        <dbReference type="ARBA" id="ARBA00023146"/>
    </source>
</evidence>
<accession>A0A955I6W5</accession>
<evidence type="ECO:0000313" key="9">
    <source>
        <dbReference type="EMBL" id="MCA9378879.1"/>
    </source>
</evidence>
<evidence type="ECO:0000256" key="3">
    <source>
        <dbReference type="ARBA" id="ARBA00022741"/>
    </source>
</evidence>
<keyword evidence="6" id="KW-0030">Aminoacyl-tRNA synthetase</keyword>
<dbReference type="Gene3D" id="3.30.930.10">
    <property type="entry name" value="Bira Bifunctional Protein, Domain 2"/>
    <property type="match status" value="1"/>
</dbReference>
<dbReference type="InterPro" id="IPR010978">
    <property type="entry name" value="tRNA-bd_arm"/>
</dbReference>
<dbReference type="GO" id="GO:0005524">
    <property type="term" value="F:ATP binding"/>
    <property type="evidence" value="ECO:0007669"/>
    <property type="project" value="UniProtKB-KW"/>
</dbReference>
<dbReference type="InterPro" id="IPR002319">
    <property type="entry name" value="Phenylalanyl-tRNA_Synthase"/>
</dbReference>
<evidence type="ECO:0000256" key="2">
    <source>
        <dbReference type="ARBA" id="ARBA00022598"/>
    </source>
</evidence>
<feature type="domain" description="Aminoacyl-transfer RNA synthetases class-II family profile" evidence="8">
    <location>
        <begin position="130"/>
        <end position="271"/>
    </location>
</feature>
<proteinExistence type="predicted"/>
<dbReference type="SUPFAM" id="SSF46589">
    <property type="entry name" value="tRNA-binding arm"/>
    <property type="match status" value="1"/>
</dbReference>
<dbReference type="EMBL" id="JAGQLI010000023">
    <property type="protein sequence ID" value="MCA9378879.1"/>
    <property type="molecule type" value="Genomic_DNA"/>
</dbReference>
<evidence type="ECO:0000313" key="10">
    <source>
        <dbReference type="Proteomes" id="UP000760819"/>
    </source>
</evidence>
<dbReference type="InterPro" id="IPR004188">
    <property type="entry name" value="Phe-tRNA_ligase_II_N"/>
</dbReference>
<dbReference type="PANTHER" id="PTHR11538">
    <property type="entry name" value="PHENYLALANYL-TRNA SYNTHETASE"/>
    <property type="match status" value="1"/>
</dbReference>
<evidence type="ECO:0000256" key="1">
    <source>
        <dbReference type="ARBA" id="ARBA00012814"/>
    </source>
</evidence>
<dbReference type="InterPro" id="IPR006195">
    <property type="entry name" value="aa-tRNA-synth_II"/>
</dbReference>
<dbReference type="Proteomes" id="UP000760819">
    <property type="component" value="Unassembled WGS sequence"/>
</dbReference>
<reference evidence="9" key="1">
    <citation type="submission" date="2020-04" db="EMBL/GenBank/DDBJ databases">
        <authorList>
            <person name="Zhang T."/>
        </authorList>
    </citation>
    <scope>NUCLEOTIDE SEQUENCE</scope>
    <source>
        <strain evidence="9">HKST-UBA12</strain>
    </source>
</reference>
<comment type="caution">
    <text evidence="9">The sequence shown here is derived from an EMBL/GenBank/DDBJ whole genome shotgun (WGS) entry which is preliminary data.</text>
</comment>
<protein>
    <recommendedName>
        <fullName evidence="1">phenylalanine--tRNA ligase</fullName>
        <ecNumber evidence="1">6.1.1.20</ecNumber>
    </recommendedName>
</protein>
<comment type="catalytic activity">
    <reaction evidence="7">
        <text>tRNA(Phe) + L-phenylalanine + ATP = L-phenylalanyl-tRNA(Phe) + AMP + diphosphate + H(+)</text>
        <dbReference type="Rhea" id="RHEA:19413"/>
        <dbReference type="Rhea" id="RHEA-COMP:9668"/>
        <dbReference type="Rhea" id="RHEA-COMP:9699"/>
        <dbReference type="ChEBI" id="CHEBI:15378"/>
        <dbReference type="ChEBI" id="CHEBI:30616"/>
        <dbReference type="ChEBI" id="CHEBI:33019"/>
        <dbReference type="ChEBI" id="CHEBI:58095"/>
        <dbReference type="ChEBI" id="CHEBI:78442"/>
        <dbReference type="ChEBI" id="CHEBI:78531"/>
        <dbReference type="ChEBI" id="CHEBI:456215"/>
        <dbReference type="EC" id="6.1.1.20"/>
    </reaction>
</comment>
<dbReference type="GO" id="GO:0004826">
    <property type="term" value="F:phenylalanine-tRNA ligase activity"/>
    <property type="evidence" value="ECO:0007669"/>
    <property type="project" value="UniProtKB-EC"/>
</dbReference>
<dbReference type="AlphaFoldDB" id="A0A955I6W5"/>
<reference evidence="9" key="2">
    <citation type="journal article" date="2021" name="Microbiome">
        <title>Successional dynamics and alternative stable states in a saline activated sludge microbial community over 9 years.</title>
        <authorList>
            <person name="Wang Y."/>
            <person name="Ye J."/>
            <person name="Ju F."/>
            <person name="Liu L."/>
            <person name="Boyd J.A."/>
            <person name="Deng Y."/>
            <person name="Parks D.H."/>
            <person name="Jiang X."/>
            <person name="Yin X."/>
            <person name="Woodcroft B.J."/>
            <person name="Tyson G.W."/>
            <person name="Hugenholtz P."/>
            <person name="Polz M.F."/>
            <person name="Zhang T."/>
        </authorList>
    </citation>
    <scope>NUCLEOTIDE SEQUENCE</scope>
    <source>
        <strain evidence="9">HKST-UBA12</strain>
    </source>
</reference>
<keyword evidence="3" id="KW-0547">Nucleotide-binding</keyword>
<evidence type="ECO:0000256" key="5">
    <source>
        <dbReference type="ARBA" id="ARBA00022917"/>
    </source>
</evidence>
<keyword evidence="5" id="KW-0648">Protein biosynthesis</keyword>
<dbReference type="PANTHER" id="PTHR11538:SF41">
    <property type="entry name" value="PHENYLALANINE--TRNA LIGASE, MITOCHONDRIAL"/>
    <property type="match status" value="1"/>
</dbReference>
<dbReference type="SUPFAM" id="SSF55681">
    <property type="entry name" value="Class II aaRS and biotin synthetases"/>
    <property type="match status" value="1"/>
</dbReference>
<keyword evidence="2 9" id="KW-0436">Ligase</keyword>
<dbReference type="InterPro" id="IPR045864">
    <property type="entry name" value="aa-tRNA-synth_II/BPL/LPL"/>
</dbReference>
<dbReference type="GO" id="GO:0006432">
    <property type="term" value="P:phenylalanyl-tRNA aminoacylation"/>
    <property type="evidence" value="ECO:0007669"/>
    <property type="project" value="InterPro"/>
</dbReference>
<feature type="non-terminal residue" evidence="9">
    <location>
        <position position="271"/>
    </location>
</feature>
<evidence type="ECO:0000259" key="8">
    <source>
        <dbReference type="PROSITE" id="PS50862"/>
    </source>
</evidence>
<dbReference type="PROSITE" id="PS50862">
    <property type="entry name" value="AA_TRNA_LIGASE_II"/>
    <property type="match status" value="1"/>
</dbReference>
<keyword evidence="4" id="KW-0067">ATP-binding</keyword>
<dbReference type="Pfam" id="PF02912">
    <property type="entry name" value="Phe_tRNA-synt_N"/>
    <property type="match status" value="1"/>
</dbReference>
<dbReference type="GO" id="GO:0005737">
    <property type="term" value="C:cytoplasm"/>
    <property type="evidence" value="ECO:0007669"/>
    <property type="project" value="InterPro"/>
</dbReference>
<evidence type="ECO:0000256" key="4">
    <source>
        <dbReference type="ARBA" id="ARBA00022840"/>
    </source>
</evidence>